<organism evidence="1 2">
    <name type="scientific">Spiromyces aspiralis</name>
    <dbReference type="NCBI Taxonomy" id="68401"/>
    <lineage>
        <taxon>Eukaryota</taxon>
        <taxon>Fungi</taxon>
        <taxon>Fungi incertae sedis</taxon>
        <taxon>Zoopagomycota</taxon>
        <taxon>Kickxellomycotina</taxon>
        <taxon>Kickxellomycetes</taxon>
        <taxon>Kickxellales</taxon>
        <taxon>Kickxellaceae</taxon>
        <taxon>Spiromyces</taxon>
    </lineage>
</organism>
<evidence type="ECO:0000313" key="1">
    <source>
        <dbReference type="EMBL" id="KAJ1674054.1"/>
    </source>
</evidence>
<name>A0ACC1HBV6_9FUNG</name>
<proteinExistence type="predicted"/>
<protein>
    <submittedName>
        <fullName evidence="1">Uncharacterized protein</fullName>
    </submittedName>
</protein>
<evidence type="ECO:0000313" key="2">
    <source>
        <dbReference type="Proteomes" id="UP001145114"/>
    </source>
</evidence>
<dbReference type="Proteomes" id="UP001145114">
    <property type="component" value="Unassembled WGS sequence"/>
</dbReference>
<feature type="non-terminal residue" evidence="1">
    <location>
        <position position="1"/>
    </location>
</feature>
<comment type="caution">
    <text evidence="1">The sequence shown here is derived from an EMBL/GenBank/DDBJ whole genome shotgun (WGS) entry which is preliminary data.</text>
</comment>
<reference evidence="1" key="1">
    <citation type="submission" date="2022-06" db="EMBL/GenBank/DDBJ databases">
        <title>Phylogenomic reconstructions and comparative analyses of Kickxellomycotina fungi.</title>
        <authorList>
            <person name="Reynolds N.K."/>
            <person name="Stajich J.E."/>
            <person name="Barry K."/>
            <person name="Grigoriev I.V."/>
            <person name="Crous P."/>
            <person name="Smith M.E."/>
        </authorList>
    </citation>
    <scope>NUCLEOTIDE SEQUENCE</scope>
    <source>
        <strain evidence="1">RSA 2271</strain>
    </source>
</reference>
<keyword evidence="2" id="KW-1185">Reference proteome</keyword>
<gene>
    <name evidence="1" type="ORF">EV182_004061</name>
</gene>
<accession>A0ACC1HBV6</accession>
<dbReference type="EMBL" id="JAMZIH010006315">
    <property type="protein sequence ID" value="KAJ1674054.1"/>
    <property type="molecule type" value="Genomic_DNA"/>
</dbReference>
<sequence>IPFDYEEVDIRAPGNEKWFDEYKYDIPAVHVNGEFLLYHRVDEERTKHQLRSILKRLDAKQKKTGM</sequence>